<keyword evidence="2" id="KW-1185">Reference proteome</keyword>
<dbReference type="EMBL" id="AZHC01000068">
    <property type="protein sequence ID" value="OAA34000.1"/>
    <property type="molecule type" value="Genomic_DNA"/>
</dbReference>
<accession>A0A166VT44</accession>
<sequence length="387" mass="43025">MANPSNHAAALSASIEVEFLVAVERDGHDYTTAASSCETDVGSSQTHRWVCPSQADDPSSEILQQCKAVLSQATDNVIIRHNEAHLTERSRQSARFDSWVLQPCPTSRASSGSPKDYDWRGIKLRSPLIHETELTADNDPLNCRVETLRKAILIHTNPTCSLSIVLRPCDALTLVRAKKLATMVWLTERDLLTPLRHLNTEAVICPQPITTASLTATSSHREQDTSEPLDPLLEGIMHAHIPTKLRDIFTLGCLRRIWSCPSLVHLSSALRDQQQRALAFSLYVYDDDDAQDSTTSYWAAACFRCAEWHPRNGLDMSRCWTDVILALGKAMTQTPERFKRLVADMDDVNSSTHVDGADAGRCHGRRLLQTLAVDEARCAEWEGIMAA</sequence>
<comment type="caution">
    <text evidence="1">The sequence shown here is derived from an EMBL/GenBank/DDBJ whole genome shotgun (WGS) entry which is preliminary data.</text>
</comment>
<organism evidence="1 2">
    <name type="scientific">Metarhizium rileyi (strain RCEF 4871)</name>
    <name type="common">Nomuraea rileyi</name>
    <dbReference type="NCBI Taxonomy" id="1649241"/>
    <lineage>
        <taxon>Eukaryota</taxon>
        <taxon>Fungi</taxon>
        <taxon>Dikarya</taxon>
        <taxon>Ascomycota</taxon>
        <taxon>Pezizomycotina</taxon>
        <taxon>Sordariomycetes</taxon>
        <taxon>Hypocreomycetidae</taxon>
        <taxon>Hypocreales</taxon>
        <taxon>Clavicipitaceae</taxon>
        <taxon>Metarhizium</taxon>
    </lineage>
</organism>
<dbReference type="OrthoDB" id="412402at2759"/>
<protein>
    <submittedName>
        <fullName evidence="1">Uncharacterized protein</fullName>
    </submittedName>
</protein>
<proteinExistence type="predicted"/>
<evidence type="ECO:0000313" key="1">
    <source>
        <dbReference type="EMBL" id="OAA34000.1"/>
    </source>
</evidence>
<gene>
    <name evidence="1" type="ORF">NOR_08722</name>
</gene>
<evidence type="ECO:0000313" key="2">
    <source>
        <dbReference type="Proteomes" id="UP000243498"/>
    </source>
</evidence>
<dbReference type="AlphaFoldDB" id="A0A166VT44"/>
<dbReference type="OMA" id="IHVNSTC"/>
<dbReference type="Proteomes" id="UP000243498">
    <property type="component" value="Unassembled WGS sequence"/>
</dbReference>
<reference evidence="1 2" key="1">
    <citation type="journal article" date="2016" name="Genome Biol. Evol.">
        <title>Divergent and convergent evolution of fungal pathogenicity.</title>
        <authorList>
            <person name="Shang Y."/>
            <person name="Xiao G."/>
            <person name="Zheng P."/>
            <person name="Cen K."/>
            <person name="Zhan S."/>
            <person name="Wang C."/>
        </authorList>
    </citation>
    <scope>NUCLEOTIDE SEQUENCE [LARGE SCALE GENOMIC DNA]</scope>
    <source>
        <strain evidence="1 2">RCEF 4871</strain>
    </source>
</reference>
<name>A0A166VT44_METRR</name>